<evidence type="ECO:0000256" key="2">
    <source>
        <dbReference type="ARBA" id="ARBA00023315"/>
    </source>
</evidence>
<dbReference type="CDD" id="cd04301">
    <property type="entry name" value="NAT_SF"/>
    <property type="match status" value="1"/>
</dbReference>
<keyword evidence="1" id="KW-0808">Transferase</keyword>
<name>A0A370R3G1_9GAMM</name>
<dbReference type="RefSeq" id="WP_115456702.1">
    <property type="nucleotide sequence ID" value="NZ_QRAP01000001.1"/>
</dbReference>
<dbReference type="PROSITE" id="PS51186">
    <property type="entry name" value="GNAT"/>
    <property type="match status" value="1"/>
</dbReference>
<dbReference type="OrthoDB" id="9792929at2"/>
<protein>
    <submittedName>
        <fullName evidence="4">Ribosomal protein S18 acetylase RimI-like enzyme</fullName>
    </submittedName>
</protein>
<comment type="caution">
    <text evidence="4">The sequence shown here is derived from an EMBL/GenBank/DDBJ whole genome shotgun (WGS) entry which is preliminary data.</text>
</comment>
<keyword evidence="2" id="KW-0012">Acyltransferase</keyword>
<dbReference type="PANTHER" id="PTHR43420">
    <property type="entry name" value="ACETYLTRANSFERASE"/>
    <property type="match status" value="1"/>
</dbReference>
<keyword evidence="4" id="KW-0687">Ribonucleoprotein</keyword>
<dbReference type="Pfam" id="PF00583">
    <property type="entry name" value="Acetyltransf_1"/>
    <property type="match status" value="1"/>
</dbReference>
<feature type="domain" description="N-acetyltransferase" evidence="3">
    <location>
        <begin position="1"/>
        <end position="147"/>
    </location>
</feature>
<proteinExistence type="predicted"/>
<keyword evidence="5" id="KW-1185">Reference proteome</keyword>
<evidence type="ECO:0000259" key="3">
    <source>
        <dbReference type="PROSITE" id="PS51186"/>
    </source>
</evidence>
<dbReference type="Gene3D" id="3.40.630.30">
    <property type="match status" value="1"/>
</dbReference>
<dbReference type="InterPro" id="IPR016181">
    <property type="entry name" value="Acyl_CoA_acyltransferase"/>
</dbReference>
<dbReference type="Proteomes" id="UP000254848">
    <property type="component" value="Unassembled WGS sequence"/>
</dbReference>
<sequence>MKLFKAQPQDITKILPLYLGYREFYNVEKQADNAEKFLRERVTLGESVIFYVELNGTPVGFTQLYPLFCSLEMKRIWLLYDLFVLPEARKEGVAQKLLERAEQLAKETDSAFIMLSTATDNVKAQSLYEKNGYVRDTDFYVYNKFLK</sequence>
<dbReference type="EMBL" id="QRAP01000001">
    <property type="protein sequence ID" value="RDK96929.1"/>
    <property type="molecule type" value="Genomic_DNA"/>
</dbReference>
<evidence type="ECO:0000313" key="5">
    <source>
        <dbReference type="Proteomes" id="UP000254848"/>
    </source>
</evidence>
<dbReference type="InterPro" id="IPR000182">
    <property type="entry name" value="GNAT_dom"/>
</dbReference>
<dbReference type="SUPFAM" id="SSF55729">
    <property type="entry name" value="Acyl-CoA N-acyltransferases (Nat)"/>
    <property type="match status" value="1"/>
</dbReference>
<gene>
    <name evidence="4" type="ORF">C8D90_101366</name>
</gene>
<dbReference type="AlphaFoldDB" id="A0A370R3G1"/>
<dbReference type="GO" id="GO:0016747">
    <property type="term" value="F:acyltransferase activity, transferring groups other than amino-acyl groups"/>
    <property type="evidence" value="ECO:0007669"/>
    <property type="project" value="InterPro"/>
</dbReference>
<accession>A0A370R3G1</accession>
<reference evidence="4 5" key="1">
    <citation type="submission" date="2018-07" db="EMBL/GenBank/DDBJ databases">
        <title>Genomic Encyclopedia of Type Strains, Phase IV (KMG-IV): sequencing the most valuable type-strain genomes for metagenomic binning, comparative biology and taxonomic classification.</title>
        <authorList>
            <person name="Goeker M."/>
        </authorList>
    </citation>
    <scope>NUCLEOTIDE SEQUENCE [LARGE SCALE GENOMIC DNA]</scope>
    <source>
        <strain evidence="4 5">DSM 103736</strain>
    </source>
</reference>
<dbReference type="GO" id="GO:0005840">
    <property type="term" value="C:ribosome"/>
    <property type="evidence" value="ECO:0007669"/>
    <property type="project" value="UniProtKB-KW"/>
</dbReference>
<organism evidence="4 5">
    <name type="scientific">Enterobacillus tribolii</name>
    <dbReference type="NCBI Taxonomy" id="1487935"/>
    <lineage>
        <taxon>Bacteria</taxon>
        <taxon>Pseudomonadati</taxon>
        <taxon>Pseudomonadota</taxon>
        <taxon>Gammaproteobacteria</taxon>
        <taxon>Enterobacterales</taxon>
        <taxon>Hafniaceae</taxon>
        <taxon>Enterobacillus</taxon>
    </lineage>
</organism>
<keyword evidence="4" id="KW-0689">Ribosomal protein</keyword>
<evidence type="ECO:0000313" key="4">
    <source>
        <dbReference type="EMBL" id="RDK96929.1"/>
    </source>
</evidence>
<evidence type="ECO:0000256" key="1">
    <source>
        <dbReference type="ARBA" id="ARBA00022679"/>
    </source>
</evidence>
<dbReference type="InterPro" id="IPR050680">
    <property type="entry name" value="YpeA/RimI_acetyltransf"/>
</dbReference>